<dbReference type="Proteomes" id="UP000276178">
    <property type="component" value="Unassembled WGS sequence"/>
</dbReference>
<keyword evidence="1" id="KW-1133">Transmembrane helix</keyword>
<gene>
    <name evidence="3" type="ORF">BAG01nite_37080</name>
    <name evidence="4" type="ORF">EB820_18510</name>
</gene>
<dbReference type="EMBL" id="BJOD01000045">
    <property type="protein sequence ID" value="GED27606.1"/>
    <property type="molecule type" value="Genomic_DNA"/>
</dbReference>
<dbReference type="RefSeq" id="WP_005826737.1">
    <property type="nucleotide sequence ID" value="NZ_BJOD01000045.1"/>
</dbReference>
<organism evidence="4 5">
    <name type="scientific">Brevibacillus agri</name>
    <dbReference type="NCBI Taxonomy" id="51101"/>
    <lineage>
        <taxon>Bacteria</taxon>
        <taxon>Bacillati</taxon>
        <taxon>Bacillota</taxon>
        <taxon>Bacilli</taxon>
        <taxon>Bacillales</taxon>
        <taxon>Paenibacillaceae</taxon>
        <taxon>Brevibacillus</taxon>
    </lineage>
</organism>
<keyword evidence="1" id="KW-0812">Transmembrane</keyword>
<evidence type="ECO:0000256" key="1">
    <source>
        <dbReference type="SAM" id="Phobius"/>
    </source>
</evidence>
<feature type="transmembrane region" description="Helical" evidence="1">
    <location>
        <begin position="20"/>
        <end position="43"/>
    </location>
</feature>
<sequence length="223" mass="25111">MRDWLAFLRNERGNVTIFTLTIFMLIMLVLFMALFNLSTVFVVKEQASDSAQQAALAAVKPIYDEMEKALARYDQSPMRLKDEAYIKPFVDQAEASIRASHPDWARSEVRYEAIDQVLSSWLPANVELLFYVQTGLAQAAPKLRDVVVTILEANHATVPGSQIVVTADERIQVQTSVRFRSTTFDFSFMPDPKHEEEVYQTGSSRQIGFLHAAGGLFLSSITL</sequence>
<evidence type="ECO:0000313" key="4">
    <source>
        <dbReference type="EMBL" id="RNB52711.1"/>
    </source>
</evidence>
<reference evidence="4 5" key="1">
    <citation type="submission" date="2018-10" db="EMBL/GenBank/DDBJ databases">
        <title>Phylogenomics of Brevibacillus.</title>
        <authorList>
            <person name="Dunlap C."/>
        </authorList>
    </citation>
    <scope>NUCLEOTIDE SEQUENCE [LARGE SCALE GENOMIC DNA]</scope>
    <source>
        <strain evidence="4 5">NRRL NRS 1219</strain>
    </source>
</reference>
<reference evidence="3 6" key="2">
    <citation type="submission" date="2019-06" db="EMBL/GenBank/DDBJ databases">
        <title>Whole genome shotgun sequence of Brevibacillus agri NBRC 15538.</title>
        <authorList>
            <person name="Hosoyama A."/>
            <person name="Uohara A."/>
            <person name="Ohji S."/>
            <person name="Ichikawa N."/>
        </authorList>
    </citation>
    <scope>NUCLEOTIDE SEQUENCE [LARGE SCALE GENOMIC DNA]</scope>
    <source>
        <strain evidence="3 6">NBRC 15538</strain>
    </source>
</reference>
<dbReference type="EMBL" id="RHHN01000053">
    <property type="protein sequence ID" value="RNB52711.1"/>
    <property type="molecule type" value="Genomic_DNA"/>
</dbReference>
<evidence type="ECO:0000313" key="5">
    <source>
        <dbReference type="Proteomes" id="UP000276178"/>
    </source>
</evidence>
<comment type="caution">
    <text evidence="4">The sequence shown here is derived from an EMBL/GenBank/DDBJ whole genome shotgun (WGS) entry which is preliminary data.</text>
</comment>
<keyword evidence="6" id="KW-1185">Reference proteome</keyword>
<evidence type="ECO:0000259" key="2">
    <source>
        <dbReference type="Pfam" id="PF13400"/>
    </source>
</evidence>
<keyword evidence="1" id="KW-0472">Membrane</keyword>
<dbReference type="OrthoDB" id="2472935at2"/>
<protein>
    <recommendedName>
        <fullName evidence="2">Putative Flp pilus-assembly TadG-like N-terminal domain-containing protein</fullName>
    </recommendedName>
</protein>
<dbReference type="Proteomes" id="UP000317180">
    <property type="component" value="Unassembled WGS sequence"/>
</dbReference>
<dbReference type="InterPro" id="IPR028087">
    <property type="entry name" value="Tad_N"/>
</dbReference>
<accession>A0A3M8ANE1</accession>
<dbReference type="Pfam" id="PF13400">
    <property type="entry name" value="Tad"/>
    <property type="match status" value="1"/>
</dbReference>
<evidence type="ECO:0000313" key="3">
    <source>
        <dbReference type="EMBL" id="GED27606.1"/>
    </source>
</evidence>
<feature type="domain" description="Putative Flp pilus-assembly TadG-like N-terminal" evidence="2">
    <location>
        <begin position="13"/>
        <end position="59"/>
    </location>
</feature>
<name>A0A3M8ANE1_9BACL</name>
<proteinExistence type="predicted"/>
<evidence type="ECO:0000313" key="6">
    <source>
        <dbReference type="Proteomes" id="UP000317180"/>
    </source>
</evidence>
<dbReference type="GeneID" id="82813649"/>
<dbReference type="AlphaFoldDB" id="A0A3M8ANE1"/>